<sequence length="59" mass="6942">MVCFINIAPPKRFDSQRKQTVLTLLQFTSKRNEIKDFPQLILIKNNSLSEIFIIENIPH</sequence>
<proteinExistence type="predicted"/>
<evidence type="ECO:0000313" key="4">
    <source>
        <dbReference type="WormBase" id="SRAE_0000074350"/>
    </source>
</evidence>
<evidence type="ECO:0000313" key="1">
    <source>
        <dbReference type="EMBL" id="CEF61627.1"/>
    </source>
</evidence>
<accession>A0A090L0H5</accession>
<reference evidence="3" key="3">
    <citation type="submission" date="2020-12" db="UniProtKB">
        <authorList>
            <consortium name="WormBaseParasite"/>
        </authorList>
    </citation>
    <scope>IDENTIFICATION</scope>
</reference>
<keyword evidence="2" id="KW-1185">Reference proteome</keyword>
<reference evidence="2" key="2">
    <citation type="submission" date="2014-09" db="EMBL/GenBank/DDBJ databases">
        <authorList>
            <person name="Martin A.A."/>
        </authorList>
    </citation>
    <scope>NUCLEOTIDE SEQUENCE</scope>
    <source>
        <strain evidence="2">ED321</strain>
    </source>
</reference>
<organism evidence="1">
    <name type="scientific">Strongyloides ratti</name>
    <name type="common">Parasitic roundworm</name>
    <dbReference type="NCBI Taxonomy" id="34506"/>
    <lineage>
        <taxon>Eukaryota</taxon>
        <taxon>Metazoa</taxon>
        <taxon>Ecdysozoa</taxon>
        <taxon>Nematoda</taxon>
        <taxon>Chromadorea</taxon>
        <taxon>Rhabditida</taxon>
        <taxon>Tylenchina</taxon>
        <taxon>Panagrolaimomorpha</taxon>
        <taxon>Strongyloidoidea</taxon>
        <taxon>Strongyloididae</taxon>
        <taxon>Strongyloides</taxon>
    </lineage>
</organism>
<dbReference type="CTD" id="36373997"/>
<dbReference type="GeneID" id="36373997"/>
<evidence type="ECO:0000313" key="2">
    <source>
        <dbReference type="Proteomes" id="UP000035682"/>
    </source>
</evidence>
<dbReference type="Proteomes" id="UP000035682">
    <property type="component" value="Unplaced"/>
</dbReference>
<reference evidence="1" key="1">
    <citation type="submission" date="2014-09" db="EMBL/GenBank/DDBJ databases">
        <authorList>
            <person name="Aslett A.Martin."/>
        </authorList>
    </citation>
    <scope>NUCLEOTIDE SEQUENCE</scope>
    <source>
        <strain evidence="1">ED321 Heterogonic</strain>
    </source>
</reference>
<protein>
    <submittedName>
        <fullName evidence="1 3">Uncharacterized protein</fullName>
    </submittedName>
</protein>
<dbReference type="RefSeq" id="XP_024500834.1">
    <property type="nucleotide sequence ID" value="XM_024646680.1"/>
</dbReference>
<dbReference type="WormBase" id="SRAE_0000074350">
    <property type="protein sequence ID" value="SRP07157"/>
    <property type="gene ID" value="WBGene00256501"/>
</dbReference>
<name>A0A090L0H5_STRRB</name>
<gene>
    <name evidence="1 3 4" type="ORF">SRAE_0000074350</name>
</gene>
<dbReference type="WBParaSite" id="SRAE_0000074350.1">
    <property type="protein sequence ID" value="SRAE_0000074350.1"/>
    <property type="gene ID" value="WBGene00256501"/>
</dbReference>
<dbReference type="AlphaFoldDB" id="A0A090L0H5"/>
<evidence type="ECO:0000313" key="3">
    <source>
        <dbReference type="WBParaSite" id="SRAE_0000074350.1"/>
    </source>
</evidence>
<dbReference type="EMBL" id="LN609425">
    <property type="protein sequence ID" value="CEF61627.1"/>
    <property type="molecule type" value="Genomic_DNA"/>
</dbReference>